<dbReference type="RefSeq" id="WP_015360769.1">
    <property type="nucleotide sequence ID" value="NZ_QKZR01000004.1"/>
</dbReference>
<keyword evidence="2" id="KW-1185">Reference proteome</keyword>
<sequence length="381" mass="44735">MKYSQITYNSTLRQINDINNGINRGAPKVLINYKAQKYFIGDSVVFLTYLKLIRNYFFNSKITINLHHRIDIAILQHNPYVDERISENLSSLNFIDYDLIIAVGSDKDLFTEIVNNYSSELQIGNFKTGVFSLTDYLKFDEEEYSGIPNYHKLFNFIRQEQNNISLKKEIFILDEEIEWADEWLRQNGVKPHEKVIIIIDSASLKEKLLTIEVHFKMIEFFLENESNKLLVFDENGIGKLLFYNEWLGAKYRDRLIFANELKFRHELSLLSSNYVKFVFGPCTGIMHCASAIHNVLAMKYKNTKERPGIMVYAGEDAAKNQHKSQWWSDDEEAKCCVLKYVDNNRKEILWINPNVKDYLLCSEYTPKLLQNAIKDRFLSVY</sequence>
<evidence type="ECO:0000313" key="2">
    <source>
        <dbReference type="Proteomes" id="UP000248584"/>
    </source>
</evidence>
<name>A0ABX5PVR3_9FLAO</name>
<dbReference type="Proteomes" id="UP000248584">
    <property type="component" value="Unassembled WGS sequence"/>
</dbReference>
<comment type="caution">
    <text evidence="1">The sequence shown here is derived from an EMBL/GenBank/DDBJ whole genome shotgun (WGS) entry which is preliminary data.</text>
</comment>
<gene>
    <name evidence="1" type="ORF">LX97_02357</name>
</gene>
<protein>
    <submittedName>
        <fullName evidence="1">ADP-heptose:LPS heptosyltransferase</fullName>
    </submittedName>
</protein>
<accession>A0ABX5PVR3</accession>
<evidence type="ECO:0000313" key="1">
    <source>
        <dbReference type="EMBL" id="PZX38992.1"/>
    </source>
</evidence>
<reference evidence="1 2" key="1">
    <citation type="submission" date="2018-06" db="EMBL/GenBank/DDBJ databases">
        <title>Genomic Encyclopedia of Archaeal and Bacterial Type Strains, Phase II (KMG-II): from individual species to whole genera.</title>
        <authorList>
            <person name="Goeker M."/>
        </authorList>
    </citation>
    <scope>NUCLEOTIDE SEQUENCE [LARGE SCALE GENOMIC DNA]</scope>
    <source>
        <strain evidence="1 2">DSM 17205</strain>
    </source>
</reference>
<proteinExistence type="predicted"/>
<organism evidence="1 2">
    <name type="scientific">Nonlabens dokdonensis</name>
    <dbReference type="NCBI Taxonomy" id="328515"/>
    <lineage>
        <taxon>Bacteria</taxon>
        <taxon>Pseudomonadati</taxon>
        <taxon>Bacteroidota</taxon>
        <taxon>Flavobacteriia</taxon>
        <taxon>Flavobacteriales</taxon>
        <taxon>Flavobacteriaceae</taxon>
        <taxon>Nonlabens</taxon>
    </lineage>
</organism>
<dbReference type="SUPFAM" id="SSF53756">
    <property type="entry name" value="UDP-Glycosyltransferase/glycogen phosphorylase"/>
    <property type="match status" value="1"/>
</dbReference>
<dbReference type="EMBL" id="QKZR01000004">
    <property type="protein sequence ID" value="PZX38992.1"/>
    <property type="molecule type" value="Genomic_DNA"/>
</dbReference>